<feature type="compositionally biased region" description="Basic and acidic residues" evidence="1">
    <location>
        <begin position="1"/>
        <end position="12"/>
    </location>
</feature>
<reference evidence="3" key="1">
    <citation type="journal article" date="2019" name="Int. J. Syst. Evol. Microbiol.">
        <title>The Global Catalogue of Microorganisms (GCM) 10K type strain sequencing project: providing services to taxonomists for standard genome sequencing and annotation.</title>
        <authorList>
            <consortium name="The Broad Institute Genomics Platform"/>
            <consortium name="The Broad Institute Genome Sequencing Center for Infectious Disease"/>
            <person name="Wu L."/>
            <person name="Ma J."/>
        </authorList>
    </citation>
    <scope>NUCLEOTIDE SEQUENCE [LARGE SCALE GENOMIC DNA]</scope>
    <source>
        <strain evidence="3">CGMCC 4.7177</strain>
    </source>
</reference>
<feature type="region of interest" description="Disordered" evidence="1">
    <location>
        <begin position="1"/>
        <end position="26"/>
    </location>
</feature>
<comment type="caution">
    <text evidence="2">The sequence shown here is derived from an EMBL/GenBank/DDBJ whole genome shotgun (WGS) entry which is preliminary data.</text>
</comment>
<protein>
    <submittedName>
        <fullName evidence="2">Uncharacterized protein</fullName>
    </submittedName>
</protein>
<sequence length="55" mass="6216">MRREQGVGERMDNSGTTPETEESVEEARAAVLAAWRADRVPGQWPVLADQMAWSW</sequence>
<dbReference type="EMBL" id="JBHSFK010000071">
    <property type="protein sequence ID" value="MFC4508191.1"/>
    <property type="molecule type" value="Genomic_DNA"/>
</dbReference>
<keyword evidence="3" id="KW-1185">Reference proteome</keyword>
<evidence type="ECO:0000256" key="1">
    <source>
        <dbReference type="SAM" id="MobiDB-lite"/>
    </source>
</evidence>
<organism evidence="2 3">
    <name type="scientific">Streptomyces vulcanius</name>
    <dbReference type="NCBI Taxonomy" id="1441876"/>
    <lineage>
        <taxon>Bacteria</taxon>
        <taxon>Bacillati</taxon>
        <taxon>Actinomycetota</taxon>
        <taxon>Actinomycetes</taxon>
        <taxon>Kitasatosporales</taxon>
        <taxon>Streptomycetaceae</taxon>
        <taxon>Streptomyces</taxon>
    </lineage>
</organism>
<evidence type="ECO:0000313" key="3">
    <source>
        <dbReference type="Proteomes" id="UP001595839"/>
    </source>
</evidence>
<evidence type="ECO:0000313" key="2">
    <source>
        <dbReference type="EMBL" id="MFC4508191.1"/>
    </source>
</evidence>
<accession>A0ABV9BC43</accession>
<name>A0ABV9BC43_9ACTN</name>
<gene>
    <name evidence="2" type="ORF">ACFPIH_53900</name>
</gene>
<dbReference type="Proteomes" id="UP001595839">
    <property type="component" value="Unassembled WGS sequence"/>
</dbReference>
<proteinExistence type="predicted"/>
<dbReference type="RefSeq" id="WP_381185499.1">
    <property type="nucleotide sequence ID" value="NZ_JBHSFK010000071.1"/>
</dbReference>